<dbReference type="OMA" id="QAYAVND"/>
<dbReference type="eggNOG" id="KOG3208">
    <property type="taxonomic scope" value="Eukaryota"/>
</dbReference>
<dbReference type="GO" id="GO:0048219">
    <property type="term" value="P:inter-Golgi cisterna vesicle-mediated transport"/>
    <property type="evidence" value="ECO:0007669"/>
    <property type="project" value="TreeGrafter"/>
</dbReference>
<dbReference type="OrthoDB" id="422156at2759"/>
<dbReference type="GO" id="GO:0031201">
    <property type="term" value="C:SNARE complex"/>
    <property type="evidence" value="ECO:0007669"/>
    <property type="project" value="TreeGrafter"/>
</dbReference>
<keyword evidence="7" id="KW-0333">Golgi apparatus</keyword>
<dbReference type="Proteomes" id="UP000053201">
    <property type="component" value="Unassembled WGS sequence"/>
</dbReference>
<evidence type="ECO:0000256" key="3">
    <source>
        <dbReference type="ARBA" id="ARBA00022448"/>
    </source>
</evidence>
<evidence type="ECO:0000256" key="4">
    <source>
        <dbReference type="ARBA" id="ARBA00022692"/>
    </source>
</evidence>
<name>A0A0L0HBQ8_SPIPD</name>
<dbReference type="GO" id="GO:0005797">
    <property type="term" value="C:Golgi medial cisterna"/>
    <property type="evidence" value="ECO:0007669"/>
    <property type="project" value="TreeGrafter"/>
</dbReference>
<dbReference type="GO" id="GO:0015031">
    <property type="term" value="P:protein transport"/>
    <property type="evidence" value="ECO:0007669"/>
    <property type="project" value="UniProtKB-KW"/>
</dbReference>
<dbReference type="AlphaFoldDB" id="A0A0L0HBQ8"/>
<dbReference type="VEuPathDB" id="FungiDB:SPPG_06079"/>
<evidence type="ECO:0000256" key="7">
    <source>
        <dbReference type="ARBA" id="ARBA00023034"/>
    </source>
</evidence>
<dbReference type="FunCoup" id="A0A0L0HBQ8">
    <property type="interactions" value="422"/>
</dbReference>
<evidence type="ECO:0000256" key="2">
    <source>
        <dbReference type="ARBA" id="ARBA00008473"/>
    </source>
</evidence>
<dbReference type="GO" id="GO:0000139">
    <property type="term" value="C:Golgi membrane"/>
    <property type="evidence" value="ECO:0007669"/>
    <property type="project" value="UniProtKB-SubCell"/>
</dbReference>
<evidence type="ECO:0000256" key="1">
    <source>
        <dbReference type="ARBA" id="ARBA00004409"/>
    </source>
</evidence>
<feature type="transmembrane region" description="Helical" evidence="9">
    <location>
        <begin position="260"/>
        <end position="278"/>
    </location>
</feature>
<comment type="subcellular location">
    <subcellularLocation>
        <location evidence="1">Golgi apparatus membrane</location>
        <topology evidence="1">Single-pass type IV membrane protein</topology>
    </subcellularLocation>
</comment>
<dbReference type="GO" id="GO:0006906">
    <property type="term" value="P:vesicle fusion"/>
    <property type="evidence" value="ECO:0007669"/>
    <property type="project" value="TreeGrafter"/>
</dbReference>
<organism evidence="10 11">
    <name type="scientific">Spizellomyces punctatus (strain DAOM BR117)</name>
    <dbReference type="NCBI Taxonomy" id="645134"/>
    <lineage>
        <taxon>Eukaryota</taxon>
        <taxon>Fungi</taxon>
        <taxon>Fungi incertae sedis</taxon>
        <taxon>Chytridiomycota</taxon>
        <taxon>Chytridiomycota incertae sedis</taxon>
        <taxon>Chytridiomycetes</taxon>
        <taxon>Spizellomycetales</taxon>
        <taxon>Spizellomycetaceae</taxon>
        <taxon>Spizellomyces</taxon>
    </lineage>
</organism>
<dbReference type="GO" id="GO:0005801">
    <property type="term" value="C:cis-Golgi network"/>
    <property type="evidence" value="ECO:0007669"/>
    <property type="project" value="InterPro"/>
</dbReference>
<comment type="similarity">
    <text evidence="2">Belongs to the GOSR1 family.</text>
</comment>
<gene>
    <name evidence="10" type="ORF">SPPG_06079</name>
</gene>
<dbReference type="InParanoid" id="A0A0L0HBQ8"/>
<dbReference type="Pfam" id="PF12352">
    <property type="entry name" value="V-SNARE_C"/>
    <property type="match status" value="1"/>
</dbReference>
<protein>
    <recommendedName>
        <fullName evidence="12">Golgi SNAP receptor complex member 1</fullName>
    </recommendedName>
</protein>
<dbReference type="GO" id="GO:0005484">
    <property type="term" value="F:SNAP receptor activity"/>
    <property type="evidence" value="ECO:0007669"/>
    <property type="project" value="TreeGrafter"/>
</dbReference>
<evidence type="ECO:0000313" key="10">
    <source>
        <dbReference type="EMBL" id="KNC98371.1"/>
    </source>
</evidence>
<evidence type="ECO:0000256" key="5">
    <source>
        <dbReference type="ARBA" id="ARBA00022927"/>
    </source>
</evidence>
<evidence type="ECO:0008006" key="12">
    <source>
        <dbReference type="Google" id="ProtNLM"/>
    </source>
</evidence>
<reference evidence="10 11" key="1">
    <citation type="submission" date="2009-08" db="EMBL/GenBank/DDBJ databases">
        <title>The Genome Sequence of Spizellomyces punctatus strain DAOM BR117.</title>
        <authorList>
            <consortium name="The Broad Institute Genome Sequencing Platform"/>
            <person name="Russ C."/>
            <person name="Cuomo C."/>
            <person name="Shea T."/>
            <person name="Young S.K."/>
            <person name="Zeng Q."/>
            <person name="Koehrsen M."/>
            <person name="Haas B."/>
            <person name="Borodovsky M."/>
            <person name="Guigo R."/>
            <person name="Alvarado L."/>
            <person name="Berlin A."/>
            <person name="Bochicchio J."/>
            <person name="Borenstein D."/>
            <person name="Chapman S."/>
            <person name="Chen Z."/>
            <person name="Engels R."/>
            <person name="Freedman E."/>
            <person name="Gellesch M."/>
            <person name="Goldberg J."/>
            <person name="Griggs A."/>
            <person name="Gujja S."/>
            <person name="Heiman D."/>
            <person name="Hepburn T."/>
            <person name="Howarth C."/>
            <person name="Jen D."/>
            <person name="Larson L."/>
            <person name="Lewis B."/>
            <person name="Mehta T."/>
            <person name="Park D."/>
            <person name="Pearson M."/>
            <person name="Roberts A."/>
            <person name="Saif S."/>
            <person name="Shenoy N."/>
            <person name="Sisk P."/>
            <person name="Stolte C."/>
            <person name="Sykes S."/>
            <person name="Thomson T."/>
            <person name="Walk T."/>
            <person name="White J."/>
            <person name="Yandava C."/>
            <person name="Burger G."/>
            <person name="Gray M.W."/>
            <person name="Holland P.W.H."/>
            <person name="King N."/>
            <person name="Lang F.B.F."/>
            <person name="Roger A.J."/>
            <person name="Ruiz-Trillo I."/>
            <person name="Lander E."/>
            <person name="Nusbaum C."/>
        </authorList>
    </citation>
    <scope>NUCLEOTIDE SEQUENCE [LARGE SCALE GENOMIC DNA]</scope>
    <source>
        <strain evidence="10 11">DAOM BR117</strain>
    </source>
</reference>
<keyword evidence="4 9" id="KW-0812">Transmembrane</keyword>
<dbReference type="GeneID" id="27689411"/>
<dbReference type="PANTHER" id="PTHR21094:SF2">
    <property type="entry name" value="GOLGI SNAP RECEPTOR COMPLEX MEMBER 1"/>
    <property type="match status" value="1"/>
</dbReference>
<accession>A0A0L0HBQ8</accession>
<dbReference type="RefSeq" id="XP_016606411.1">
    <property type="nucleotide sequence ID" value="XM_016754284.1"/>
</dbReference>
<evidence type="ECO:0000256" key="9">
    <source>
        <dbReference type="SAM" id="Phobius"/>
    </source>
</evidence>
<keyword evidence="6 9" id="KW-1133">Transmembrane helix</keyword>
<dbReference type="InterPro" id="IPR023601">
    <property type="entry name" value="Golgi_SNAP_su1"/>
</dbReference>
<dbReference type="STRING" id="645134.A0A0L0HBQ8"/>
<dbReference type="GO" id="GO:0006888">
    <property type="term" value="P:endoplasmic reticulum to Golgi vesicle-mediated transport"/>
    <property type="evidence" value="ECO:0007669"/>
    <property type="project" value="InterPro"/>
</dbReference>
<evidence type="ECO:0000256" key="6">
    <source>
        <dbReference type="ARBA" id="ARBA00022989"/>
    </source>
</evidence>
<keyword evidence="8 9" id="KW-0472">Membrane</keyword>
<dbReference type="EMBL" id="KQ257460">
    <property type="protein sequence ID" value="KNC98371.1"/>
    <property type="molecule type" value="Genomic_DNA"/>
</dbReference>
<evidence type="ECO:0000313" key="11">
    <source>
        <dbReference type="Proteomes" id="UP000053201"/>
    </source>
</evidence>
<keyword evidence="5" id="KW-0653">Protein transport</keyword>
<dbReference type="PANTHER" id="PTHR21094">
    <property type="entry name" value="GOS-28 SNARE- RELATED"/>
    <property type="match status" value="1"/>
</dbReference>
<sequence length="281" mass="30661">MSFRTAAHSYSSVPDTVIPIPSAASLSPLADGSPTAAAATASAATWETLRRQARHLENEIEAKLVQYSKLGSGTGTSGFASSVAGVASSSAARSPGSTKGAELELDHLLAKLTSVVNSMAQSLDSVPSSVPTNPSMMHMLQRHRDILYDYSKEFKRTKANITAARDHADLLSSVREDISSYRSPGMGMQDYLLTERGKIDGSHRMADEVLEQAYTTRAELHDQRSVLYNTRGRMGGVLARFPLVNDLISRIGAKKRRDSLIMAGVISFCVCFLVWYWLRRF</sequence>
<evidence type="ECO:0000256" key="8">
    <source>
        <dbReference type="ARBA" id="ARBA00023136"/>
    </source>
</evidence>
<keyword evidence="11" id="KW-1185">Reference proteome</keyword>
<proteinExistence type="inferred from homology"/>
<keyword evidence="3" id="KW-0813">Transport</keyword>